<reference evidence="3" key="1">
    <citation type="submission" date="2021-07" db="EMBL/GenBank/DDBJ databases">
        <authorList>
            <person name="Catto M.A."/>
            <person name="Jacobson A."/>
            <person name="Kennedy G."/>
            <person name="Labadie P."/>
            <person name="Hunt B.G."/>
            <person name="Srinivasan R."/>
        </authorList>
    </citation>
    <scope>NUCLEOTIDE SEQUENCE</scope>
    <source>
        <strain evidence="3">PL_HMW_Pooled</strain>
        <tissue evidence="3">Head</tissue>
    </source>
</reference>
<organism evidence="3 4">
    <name type="scientific">Frankliniella fusca</name>
    <dbReference type="NCBI Taxonomy" id="407009"/>
    <lineage>
        <taxon>Eukaryota</taxon>
        <taxon>Metazoa</taxon>
        <taxon>Ecdysozoa</taxon>
        <taxon>Arthropoda</taxon>
        <taxon>Hexapoda</taxon>
        <taxon>Insecta</taxon>
        <taxon>Pterygota</taxon>
        <taxon>Neoptera</taxon>
        <taxon>Paraneoptera</taxon>
        <taxon>Thysanoptera</taxon>
        <taxon>Terebrantia</taxon>
        <taxon>Thripoidea</taxon>
        <taxon>Thripidae</taxon>
        <taxon>Frankliniella</taxon>
    </lineage>
</organism>
<dbReference type="Proteomes" id="UP001219518">
    <property type="component" value="Unassembled WGS sequence"/>
</dbReference>
<gene>
    <name evidence="3" type="ORF">KUF71_024935</name>
</gene>
<feature type="compositionally biased region" description="Polar residues" evidence="2">
    <location>
        <begin position="315"/>
        <end position="358"/>
    </location>
</feature>
<feature type="region of interest" description="Disordered" evidence="2">
    <location>
        <begin position="311"/>
        <end position="362"/>
    </location>
</feature>
<feature type="compositionally biased region" description="Polar residues" evidence="2">
    <location>
        <begin position="137"/>
        <end position="150"/>
    </location>
</feature>
<evidence type="ECO:0000256" key="1">
    <source>
        <dbReference type="SAM" id="Coils"/>
    </source>
</evidence>
<dbReference type="EMBL" id="JAHWGI010001416">
    <property type="protein sequence ID" value="KAK3931023.1"/>
    <property type="molecule type" value="Genomic_DNA"/>
</dbReference>
<feature type="region of interest" description="Disordered" evidence="2">
    <location>
        <begin position="36"/>
        <end position="57"/>
    </location>
</feature>
<accession>A0AAE1LT21</accession>
<comment type="caution">
    <text evidence="3">The sequence shown here is derived from an EMBL/GenBank/DDBJ whole genome shotgun (WGS) entry which is preliminary data.</text>
</comment>
<feature type="compositionally biased region" description="Low complexity" evidence="2">
    <location>
        <begin position="390"/>
        <end position="406"/>
    </location>
</feature>
<name>A0AAE1LT21_9NEOP</name>
<evidence type="ECO:0000256" key="2">
    <source>
        <dbReference type="SAM" id="MobiDB-lite"/>
    </source>
</evidence>
<feature type="region of interest" description="Disordered" evidence="2">
    <location>
        <begin position="375"/>
        <end position="423"/>
    </location>
</feature>
<feature type="coiled-coil region" evidence="1">
    <location>
        <begin position="58"/>
        <end position="125"/>
    </location>
</feature>
<proteinExistence type="predicted"/>
<feature type="compositionally biased region" description="Low complexity" evidence="2">
    <location>
        <begin position="275"/>
        <end position="289"/>
    </location>
</feature>
<protein>
    <submittedName>
        <fullName evidence="3">Pneumococcal serine-rich repeat protein</fullName>
    </submittedName>
</protein>
<dbReference type="AlphaFoldDB" id="A0AAE1LT21"/>
<feature type="compositionally biased region" description="Polar residues" evidence="2">
    <location>
        <begin position="213"/>
        <end position="274"/>
    </location>
</feature>
<evidence type="ECO:0000313" key="3">
    <source>
        <dbReference type="EMBL" id="KAK3931023.1"/>
    </source>
</evidence>
<keyword evidence="1" id="KW-0175">Coiled coil</keyword>
<feature type="compositionally biased region" description="Polar residues" evidence="2">
    <location>
        <begin position="173"/>
        <end position="186"/>
    </location>
</feature>
<feature type="compositionally biased region" description="Low complexity" evidence="2">
    <location>
        <begin position="195"/>
        <end position="212"/>
    </location>
</feature>
<feature type="compositionally biased region" description="Polar residues" evidence="2">
    <location>
        <begin position="375"/>
        <end position="389"/>
    </location>
</feature>
<feature type="compositionally biased region" description="Polar residues" evidence="2">
    <location>
        <begin position="413"/>
        <end position="423"/>
    </location>
</feature>
<feature type="region of interest" description="Disordered" evidence="2">
    <location>
        <begin position="137"/>
        <end position="289"/>
    </location>
</feature>
<reference evidence="3" key="2">
    <citation type="journal article" date="2023" name="BMC Genomics">
        <title>Pest status, molecular evolution, and epigenetic factors derived from the genome assembly of Frankliniella fusca, a thysanopteran phytovirus vector.</title>
        <authorList>
            <person name="Catto M.A."/>
            <person name="Labadie P.E."/>
            <person name="Jacobson A.L."/>
            <person name="Kennedy G.G."/>
            <person name="Srinivasan R."/>
            <person name="Hunt B.G."/>
        </authorList>
    </citation>
    <scope>NUCLEOTIDE SEQUENCE</scope>
    <source>
        <strain evidence="3">PL_HMW_Pooled</strain>
    </source>
</reference>
<evidence type="ECO:0000313" key="4">
    <source>
        <dbReference type="Proteomes" id="UP001219518"/>
    </source>
</evidence>
<keyword evidence="4" id="KW-1185">Reference proteome</keyword>
<sequence>MTMPCEEIDLTCSQEEDFSNCSKKRKDVVNLIEISPTPKKSRSEPVHVSGNEGDKTNTNISREELKKLHRRIQALEEMPVQVHVAENTDNQYVSRQEFDHLTRRVTQIEKRVQNLEQIFASVKAALLFSPTTIERNSEAKVQSNNVTQSTVRRHSAEPQYQVPMAQSRGGNDETPQSSQQNNILETNSERNGLDTSSSSTPSTTAKPQKKTSVSNGFSSIVDHSQQPITPGLSVQTTKNRKTVSNVTSTPNSDLFHQAISNSSGRQINQNHQQKPTASAPSSSMHTSSARVQNGILESQEVSNQPLLQKKHIAAQRTSDMSGSITPTASSNSRCPSLGSKQTASSSSRPYDTPQRNPTQRPPLASQFQHRASLQDLSNQTVSNSATNKRNSAPSNSRSSSGSTQNNVYVGNEPASSSSSNQNLPVDQINAASRKQKKSSDYELPPAMLRNIRIKKEVESEDTSHWRAIGEPQFMRQSENFEVYIRGVGRKIRGQDTYVAVGGFSIIYRDRSNRPGQLKPVCVPFVTELNKDDYIGPKLWDKLKTEALIMAAEKAIRYLKEIKETTASSCLKVTIVASKNAKKLIHIMSYLQQPSLFSGIYSNANKCSCNTHPCIHRNRWDTNNNMINKFVCNYDLPKLWLVAAGSNCSWREEVAKDLEIFQGLKAEMDSQLSSQMNISGTAG</sequence>